<sequence>MADPLGIEELDQRISEVKTEIRKAVSAQDFAQASRLRTQLRALEAQWHGALELAESSVSGKPGNMQLPVRETVHQILTLLAVPAAPRTIVAVHAAFFAGELAGSQLTYLRRDEERSFRTAPHGRPYYLCSALTYDRLTAARGLIAVSSWPLHRRIVGTLSARVDYLRSAIKLAEHIDRTDRPSPAAQRLLWQVAAGIPNASASFGDARPASVIEAATAELSVHDDDDRVQREQAARRARKQLGDAEQLFGAPTLSAVRKAG</sequence>
<evidence type="ECO:0000313" key="2">
    <source>
        <dbReference type="EMBL" id="GIH02525.1"/>
    </source>
</evidence>
<evidence type="ECO:0000313" key="3">
    <source>
        <dbReference type="Proteomes" id="UP000612899"/>
    </source>
</evidence>
<dbReference type="AlphaFoldDB" id="A0A8J3Q3F7"/>
<protein>
    <recommendedName>
        <fullName evidence="1">UVR domain-containing protein</fullName>
    </recommendedName>
</protein>
<dbReference type="Pfam" id="PF02151">
    <property type="entry name" value="UVR"/>
    <property type="match status" value="1"/>
</dbReference>
<name>A0A8J3Q3F7_9ACTN</name>
<gene>
    <name evidence="2" type="ORF">Rhe02_05920</name>
</gene>
<dbReference type="InterPro" id="IPR001943">
    <property type="entry name" value="UVR_dom"/>
</dbReference>
<reference evidence="2" key="1">
    <citation type="submission" date="2021-01" db="EMBL/GenBank/DDBJ databases">
        <title>Whole genome shotgun sequence of Rhizocola hellebori NBRC 109834.</title>
        <authorList>
            <person name="Komaki H."/>
            <person name="Tamura T."/>
        </authorList>
    </citation>
    <scope>NUCLEOTIDE SEQUENCE</scope>
    <source>
        <strain evidence="2">NBRC 109834</strain>
    </source>
</reference>
<proteinExistence type="predicted"/>
<feature type="domain" description="UVR" evidence="1">
    <location>
        <begin position="11"/>
        <end position="46"/>
    </location>
</feature>
<dbReference type="EMBL" id="BONY01000002">
    <property type="protein sequence ID" value="GIH02525.1"/>
    <property type="molecule type" value="Genomic_DNA"/>
</dbReference>
<evidence type="ECO:0000259" key="1">
    <source>
        <dbReference type="PROSITE" id="PS50151"/>
    </source>
</evidence>
<keyword evidence="3" id="KW-1185">Reference proteome</keyword>
<comment type="caution">
    <text evidence="2">The sequence shown here is derived from an EMBL/GenBank/DDBJ whole genome shotgun (WGS) entry which is preliminary data.</text>
</comment>
<dbReference type="RefSeq" id="WP_203906460.1">
    <property type="nucleotide sequence ID" value="NZ_BONY01000002.1"/>
</dbReference>
<accession>A0A8J3Q3F7</accession>
<dbReference type="PROSITE" id="PS50151">
    <property type="entry name" value="UVR"/>
    <property type="match status" value="1"/>
</dbReference>
<dbReference type="Proteomes" id="UP000612899">
    <property type="component" value="Unassembled WGS sequence"/>
</dbReference>
<dbReference type="Gene3D" id="4.10.860.10">
    <property type="entry name" value="UVR domain"/>
    <property type="match status" value="1"/>
</dbReference>
<organism evidence="2 3">
    <name type="scientific">Rhizocola hellebori</name>
    <dbReference type="NCBI Taxonomy" id="1392758"/>
    <lineage>
        <taxon>Bacteria</taxon>
        <taxon>Bacillati</taxon>
        <taxon>Actinomycetota</taxon>
        <taxon>Actinomycetes</taxon>
        <taxon>Micromonosporales</taxon>
        <taxon>Micromonosporaceae</taxon>
        <taxon>Rhizocola</taxon>
    </lineage>
</organism>